<organism evidence="12 13">
    <name type="scientific">Arcanobacterium hippocoleae</name>
    <dbReference type="NCBI Taxonomy" id="149017"/>
    <lineage>
        <taxon>Bacteria</taxon>
        <taxon>Bacillati</taxon>
        <taxon>Actinomycetota</taxon>
        <taxon>Actinomycetes</taxon>
        <taxon>Actinomycetales</taxon>
        <taxon>Actinomycetaceae</taxon>
        <taxon>Arcanobacterium</taxon>
    </lineage>
</organism>
<keyword evidence="2 9" id="KW-0813">Transport</keyword>
<feature type="transmembrane region" description="Helical" evidence="9">
    <location>
        <begin position="277"/>
        <end position="303"/>
    </location>
</feature>
<evidence type="ECO:0000256" key="10">
    <source>
        <dbReference type="SAM" id="MobiDB-lite"/>
    </source>
</evidence>
<evidence type="ECO:0000256" key="2">
    <source>
        <dbReference type="ARBA" id="ARBA00022448"/>
    </source>
</evidence>
<evidence type="ECO:0000313" key="12">
    <source>
        <dbReference type="EMBL" id="MDR6938732.1"/>
    </source>
</evidence>
<dbReference type="PANTHER" id="PTHR30081">
    <property type="entry name" value="PROTEIN-EXPORT MEMBRANE PROTEIN SEC"/>
    <property type="match status" value="1"/>
</dbReference>
<dbReference type="Pfam" id="PF02355">
    <property type="entry name" value="SecD_SecF_C"/>
    <property type="match status" value="1"/>
</dbReference>
<evidence type="ECO:0000256" key="8">
    <source>
        <dbReference type="ARBA" id="ARBA00023136"/>
    </source>
</evidence>
<accession>A0ABU1T020</accession>
<feature type="transmembrane region" description="Helical" evidence="9">
    <location>
        <begin position="252"/>
        <end position="271"/>
    </location>
</feature>
<reference evidence="12 13" key="1">
    <citation type="submission" date="2023-07" db="EMBL/GenBank/DDBJ databases">
        <title>Sequencing the genomes of 1000 actinobacteria strains.</title>
        <authorList>
            <person name="Klenk H.-P."/>
        </authorList>
    </citation>
    <scope>NUCLEOTIDE SEQUENCE [LARGE SCALE GENOMIC DNA]</scope>
    <source>
        <strain evidence="12 13">DSM 15539</strain>
    </source>
</reference>
<feature type="region of interest" description="Disordered" evidence="10">
    <location>
        <begin position="353"/>
        <end position="373"/>
    </location>
</feature>
<evidence type="ECO:0000256" key="9">
    <source>
        <dbReference type="HAMAP-Rule" id="MF_01464"/>
    </source>
</evidence>
<proteinExistence type="inferred from homology"/>
<feature type="transmembrane region" description="Helical" evidence="9">
    <location>
        <begin position="167"/>
        <end position="187"/>
    </location>
</feature>
<dbReference type="InterPro" id="IPR005665">
    <property type="entry name" value="SecF_bac"/>
</dbReference>
<comment type="caution">
    <text evidence="12">The sequence shown here is derived from an EMBL/GenBank/DDBJ whole genome shotgun (WGS) entry which is preliminary data.</text>
</comment>
<dbReference type="EMBL" id="JAVDUJ010000001">
    <property type="protein sequence ID" value="MDR6938732.1"/>
    <property type="molecule type" value="Genomic_DNA"/>
</dbReference>
<evidence type="ECO:0000256" key="6">
    <source>
        <dbReference type="ARBA" id="ARBA00022989"/>
    </source>
</evidence>
<keyword evidence="13" id="KW-1185">Reference proteome</keyword>
<dbReference type="HAMAP" id="MF_01464_B">
    <property type="entry name" value="SecF_B"/>
    <property type="match status" value="1"/>
</dbReference>
<protein>
    <recommendedName>
        <fullName evidence="9">Protein-export membrane protein SecF</fullName>
    </recommendedName>
</protein>
<feature type="transmembrane region" description="Helical" evidence="9">
    <location>
        <begin position="193"/>
        <end position="214"/>
    </location>
</feature>
<comment type="similarity">
    <text evidence="9">Belongs to the SecD/SecF family. SecF subfamily.</text>
</comment>
<feature type="domain" description="Protein export membrane protein SecD/SecF C-terminal" evidence="11">
    <location>
        <begin position="112"/>
        <end position="305"/>
    </location>
</feature>
<evidence type="ECO:0000256" key="4">
    <source>
        <dbReference type="ARBA" id="ARBA00022692"/>
    </source>
</evidence>
<feature type="transmembrane region" description="Helical" evidence="9">
    <location>
        <begin position="141"/>
        <end position="160"/>
    </location>
</feature>
<keyword evidence="8 9" id="KW-0472">Membrane</keyword>
<comment type="function">
    <text evidence="9">Part of the Sec protein translocase complex. Interacts with the SecYEG preprotein conducting channel. SecDF uses the proton motive force (PMF) to complete protein translocation after the ATP-dependent function of SecA.</text>
</comment>
<keyword evidence="6 9" id="KW-1133">Transmembrane helix</keyword>
<dbReference type="InterPro" id="IPR022646">
    <property type="entry name" value="SecD/SecF_CS"/>
</dbReference>
<gene>
    <name evidence="9" type="primary">secF</name>
    <name evidence="12" type="ORF">J2S36_000275</name>
</gene>
<keyword evidence="5 9" id="KW-0653">Protein transport</keyword>
<name>A0ABU1T020_9ACTO</name>
<evidence type="ECO:0000256" key="1">
    <source>
        <dbReference type="ARBA" id="ARBA00004651"/>
    </source>
</evidence>
<dbReference type="NCBIfam" id="TIGR00966">
    <property type="entry name" value="transloc_SecF"/>
    <property type="match status" value="1"/>
</dbReference>
<dbReference type="PANTHER" id="PTHR30081:SF8">
    <property type="entry name" value="PROTEIN TRANSLOCASE SUBUNIT SECF"/>
    <property type="match status" value="1"/>
</dbReference>
<dbReference type="InterPro" id="IPR022645">
    <property type="entry name" value="SecD/SecF_bac"/>
</dbReference>
<evidence type="ECO:0000259" key="11">
    <source>
        <dbReference type="Pfam" id="PF02355"/>
    </source>
</evidence>
<dbReference type="RefSeq" id="WP_309954773.1">
    <property type="nucleotide sequence ID" value="NZ_CP136414.1"/>
</dbReference>
<evidence type="ECO:0000256" key="3">
    <source>
        <dbReference type="ARBA" id="ARBA00022475"/>
    </source>
</evidence>
<keyword evidence="7 9" id="KW-0811">Translocation</keyword>
<evidence type="ECO:0000256" key="5">
    <source>
        <dbReference type="ARBA" id="ARBA00022927"/>
    </source>
</evidence>
<evidence type="ECO:0000313" key="13">
    <source>
        <dbReference type="Proteomes" id="UP001266099"/>
    </source>
</evidence>
<dbReference type="InterPro" id="IPR055344">
    <property type="entry name" value="SecD_SecF_C_bact"/>
</dbReference>
<dbReference type="Proteomes" id="UP001266099">
    <property type="component" value="Unassembled WGS sequence"/>
</dbReference>
<keyword evidence="3 9" id="KW-1003">Cell membrane</keyword>
<comment type="subcellular location">
    <subcellularLocation>
        <location evidence="1 9">Cell membrane</location>
        <topology evidence="1 9">Multi-pass membrane protein</topology>
    </subcellularLocation>
</comment>
<feature type="transmembrane region" description="Helical" evidence="9">
    <location>
        <begin position="24"/>
        <end position="43"/>
    </location>
</feature>
<dbReference type="NCBIfam" id="TIGR00916">
    <property type="entry name" value="2A0604s01"/>
    <property type="match status" value="1"/>
</dbReference>
<dbReference type="Pfam" id="PF07549">
    <property type="entry name" value="Sec_GG"/>
    <property type="match status" value="1"/>
</dbReference>
<dbReference type="PRINTS" id="PR01755">
    <property type="entry name" value="SECFTRNLCASE"/>
</dbReference>
<evidence type="ECO:0000256" key="7">
    <source>
        <dbReference type="ARBA" id="ARBA00023010"/>
    </source>
</evidence>
<dbReference type="InterPro" id="IPR022813">
    <property type="entry name" value="SecD/SecF_arch_bac"/>
</dbReference>
<keyword evidence="4 9" id="KW-0812">Transmembrane</keyword>
<dbReference type="InterPro" id="IPR048634">
    <property type="entry name" value="SecD_SecF_C"/>
</dbReference>
<feature type="compositionally biased region" description="Basic residues" evidence="10">
    <location>
        <begin position="364"/>
        <end position="373"/>
    </location>
</feature>
<dbReference type="Gene3D" id="1.20.1640.10">
    <property type="entry name" value="Multidrug efflux transporter AcrB transmembrane domain"/>
    <property type="match status" value="1"/>
</dbReference>
<dbReference type="SUPFAM" id="SSF82866">
    <property type="entry name" value="Multidrug efflux transporter AcrB transmembrane domain"/>
    <property type="match status" value="1"/>
</dbReference>
<sequence>MSMYSFGNSLYSGRRSFNVIGKRNIWFGIAIVAIVISLLSFAIKSPNLGIEFRGGSQFTVSGAASLSHDVAYQVIKEVGKDDAPRVSTVGTNGVRVQTVQLDDQQTQQVKDALAKAYAVPVNEVTSTYIGPSWGQDILSKAIRAMIVFMVLVSIVMIGYFRSWTIAVGAIGALLHDFVVTLGVYWILGLEITPATIIGILTILGYSLYDTVVVFDKVRENTQKLRAQSAYTFAESANLAINQTLIRSLNTSLTGLLPVISVLFIGVGFLGADTLRDLALVMFVGMILSTLSSIFLAAPLAVALGMRNKDIRSHTEMVEQMRKNAVEIASNNVDAQTRNKMESDMLANAGIEERVAGGHLGQRSQPKRKKRNKK</sequence>
<comment type="subunit">
    <text evidence="9">Forms a complex with SecD. Part of the essential Sec protein translocation apparatus which comprises SecA, SecYEG and auxiliary proteins SecDF. Other proteins may also be involved.</text>
</comment>